<dbReference type="EMBL" id="CP159289">
    <property type="protein sequence ID" value="XCH24058.1"/>
    <property type="molecule type" value="Genomic_DNA"/>
</dbReference>
<reference evidence="2" key="1">
    <citation type="submission" date="2024-06" db="EMBL/GenBank/DDBJ databases">
        <title>Sequencing and assembly of the genome of Dyadobacter sp. strain 676, a symbiont of Cyamopsis tetragonoloba.</title>
        <authorList>
            <person name="Guro P."/>
            <person name="Sazanova A."/>
            <person name="Kuznetsova I."/>
            <person name="Belimov A."/>
            <person name="Safronova V."/>
        </authorList>
    </citation>
    <scope>NUCLEOTIDE SEQUENCE</scope>
    <source>
        <strain evidence="2">676</strain>
    </source>
</reference>
<dbReference type="RefSeq" id="WP_353719381.1">
    <property type="nucleotide sequence ID" value="NZ_CP159289.1"/>
</dbReference>
<evidence type="ECO:0000259" key="1">
    <source>
        <dbReference type="Pfam" id="PF21880"/>
    </source>
</evidence>
<feature type="domain" description="DUF6916" evidence="1">
    <location>
        <begin position="10"/>
        <end position="101"/>
    </location>
</feature>
<accession>A0AAU8FJB8</accession>
<organism evidence="2">
    <name type="scientific">Dyadobacter sp. 676</name>
    <dbReference type="NCBI Taxonomy" id="3088362"/>
    <lineage>
        <taxon>Bacteria</taxon>
        <taxon>Pseudomonadati</taxon>
        <taxon>Bacteroidota</taxon>
        <taxon>Cytophagia</taxon>
        <taxon>Cytophagales</taxon>
        <taxon>Spirosomataceae</taxon>
        <taxon>Dyadobacter</taxon>
    </lineage>
</organism>
<evidence type="ECO:0000313" key="2">
    <source>
        <dbReference type="EMBL" id="XCH24058.1"/>
    </source>
</evidence>
<dbReference type="Pfam" id="PF21880">
    <property type="entry name" value="DUF6916"/>
    <property type="match status" value="1"/>
</dbReference>
<sequence length="102" mass="11308">MEAYDLSQIAAADFLPYVGQPVTIQFARDFSLPSTILKVTELNSYTPLERGAFSVEFQTTGENRAIAQGIYRVVHPIGKYMDIFLVPIAPDSNGARYEAVFS</sequence>
<gene>
    <name evidence="2" type="ORF">ABV298_27715</name>
</gene>
<protein>
    <recommendedName>
        <fullName evidence="1">DUF6916 domain-containing protein</fullName>
    </recommendedName>
</protein>
<proteinExistence type="predicted"/>
<name>A0AAU8FJB8_9BACT</name>
<dbReference type="AlphaFoldDB" id="A0AAU8FJB8"/>
<dbReference type="InterPro" id="IPR054209">
    <property type="entry name" value="DUF6916"/>
</dbReference>